<dbReference type="InterPro" id="IPR036286">
    <property type="entry name" value="LexA/Signal_pep-like_sf"/>
</dbReference>
<comment type="catalytic activity">
    <reaction evidence="1 7">
        <text>Cleavage of hydrophobic, N-terminal signal or leader sequences from secreted and periplasmic proteins.</text>
        <dbReference type="EC" id="3.4.21.89"/>
    </reaction>
</comment>
<dbReference type="PROSITE" id="PS00761">
    <property type="entry name" value="SPASE_I_3"/>
    <property type="match status" value="1"/>
</dbReference>
<keyword evidence="10" id="KW-1185">Reference proteome</keyword>
<accession>A0ABW5V9K1</accession>
<reference evidence="10" key="1">
    <citation type="journal article" date="2019" name="Int. J. Syst. Evol. Microbiol.">
        <title>The Global Catalogue of Microorganisms (GCM) 10K type strain sequencing project: providing services to taxonomists for standard genome sequencing and annotation.</title>
        <authorList>
            <consortium name="The Broad Institute Genomics Platform"/>
            <consortium name="The Broad Institute Genome Sequencing Center for Infectious Disease"/>
            <person name="Wu L."/>
            <person name="Ma J."/>
        </authorList>
    </citation>
    <scope>NUCLEOTIDE SEQUENCE [LARGE SCALE GENOMIC DNA]</scope>
    <source>
        <strain evidence="10">TISTR 1535</strain>
    </source>
</reference>
<dbReference type="PRINTS" id="PR00727">
    <property type="entry name" value="LEADERPTASE"/>
</dbReference>
<evidence type="ECO:0000256" key="4">
    <source>
        <dbReference type="ARBA" id="ARBA00013208"/>
    </source>
</evidence>
<dbReference type="PROSITE" id="PS00501">
    <property type="entry name" value="SPASE_I_1"/>
    <property type="match status" value="1"/>
</dbReference>
<sequence length="174" mass="19886">MEKEKKKNEWLEWGKAILIAVILALFLRTFVFATSVVDGESMEPTLEDGETVLFNKFTYLFNEPERGDIVIIKKPLKNYVKRVIGMPEETIAVKNGALYIDGKAYEQAFTSNERLQSTGRFGPIKIPENSYFVMGDNRAISKDSRNGLGFIRESEIIGKSEFVIFPFNEWSLTK</sequence>
<protein>
    <recommendedName>
        <fullName evidence="4 7">Signal peptidase I</fullName>
        <ecNumber evidence="4 7">3.4.21.89</ecNumber>
    </recommendedName>
</protein>
<dbReference type="PANTHER" id="PTHR43390:SF1">
    <property type="entry name" value="CHLOROPLAST PROCESSING PEPTIDASE"/>
    <property type="match status" value="1"/>
</dbReference>
<comment type="subcellular location">
    <subcellularLocation>
        <location evidence="2">Cell membrane</location>
        <topology evidence="2">Single-pass type II membrane protein</topology>
    </subcellularLocation>
    <subcellularLocation>
        <location evidence="7">Membrane</location>
        <topology evidence="7">Single-pass type II membrane protein</topology>
    </subcellularLocation>
</comment>
<keyword evidence="5 7" id="KW-0645">Protease</keyword>
<dbReference type="NCBIfam" id="TIGR02227">
    <property type="entry name" value="sigpep_I_bact"/>
    <property type="match status" value="1"/>
</dbReference>
<evidence type="ECO:0000256" key="7">
    <source>
        <dbReference type="RuleBase" id="RU362042"/>
    </source>
</evidence>
<evidence type="ECO:0000256" key="1">
    <source>
        <dbReference type="ARBA" id="ARBA00000677"/>
    </source>
</evidence>
<organism evidence="9 10">
    <name type="scientific">Lentibacillus juripiscarius</name>
    <dbReference type="NCBI Taxonomy" id="257446"/>
    <lineage>
        <taxon>Bacteria</taxon>
        <taxon>Bacillati</taxon>
        <taxon>Bacillota</taxon>
        <taxon>Bacilli</taxon>
        <taxon>Bacillales</taxon>
        <taxon>Bacillaceae</taxon>
        <taxon>Lentibacillus</taxon>
    </lineage>
</organism>
<evidence type="ECO:0000313" key="9">
    <source>
        <dbReference type="EMBL" id="MFD2761998.1"/>
    </source>
</evidence>
<evidence type="ECO:0000256" key="3">
    <source>
        <dbReference type="ARBA" id="ARBA00009370"/>
    </source>
</evidence>
<comment type="similarity">
    <text evidence="3 7">Belongs to the peptidase S26 family.</text>
</comment>
<gene>
    <name evidence="9" type="primary">lepB</name>
    <name evidence="9" type="ORF">ACFSUO_13650</name>
</gene>
<dbReference type="RefSeq" id="WP_382395063.1">
    <property type="nucleotide sequence ID" value="NZ_JBHUNA010000033.1"/>
</dbReference>
<comment type="caution">
    <text evidence="9">The sequence shown here is derived from an EMBL/GenBank/DDBJ whole genome shotgun (WGS) entry which is preliminary data.</text>
</comment>
<dbReference type="InterPro" id="IPR019758">
    <property type="entry name" value="Pept_S26A_signal_pept_1_CS"/>
</dbReference>
<dbReference type="InterPro" id="IPR019756">
    <property type="entry name" value="Pept_S26A_signal_pept_1_Ser-AS"/>
</dbReference>
<dbReference type="GO" id="GO:0009003">
    <property type="term" value="F:signal peptidase activity"/>
    <property type="evidence" value="ECO:0007669"/>
    <property type="project" value="UniProtKB-EC"/>
</dbReference>
<evidence type="ECO:0000259" key="8">
    <source>
        <dbReference type="Pfam" id="PF10502"/>
    </source>
</evidence>
<dbReference type="Proteomes" id="UP001597502">
    <property type="component" value="Unassembled WGS sequence"/>
</dbReference>
<dbReference type="InterPro" id="IPR000223">
    <property type="entry name" value="Pept_S26A_signal_pept_1"/>
</dbReference>
<evidence type="ECO:0000256" key="6">
    <source>
        <dbReference type="ARBA" id="ARBA00022801"/>
    </source>
</evidence>
<dbReference type="CDD" id="cd06530">
    <property type="entry name" value="S26_SPase_I"/>
    <property type="match status" value="1"/>
</dbReference>
<dbReference type="EC" id="3.4.21.89" evidence="4 7"/>
<dbReference type="Gene3D" id="2.10.109.10">
    <property type="entry name" value="Umud Fragment, subunit A"/>
    <property type="match status" value="1"/>
</dbReference>
<evidence type="ECO:0000256" key="2">
    <source>
        <dbReference type="ARBA" id="ARBA00004401"/>
    </source>
</evidence>
<name>A0ABW5V9K1_9BACI</name>
<dbReference type="EMBL" id="JBHUNA010000033">
    <property type="protein sequence ID" value="MFD2761998.1"/>
    <property type="molecule type" value="Genomic_DNA"/>
</dbReference>
<keyword evidence="6 7" id="KW-0378">Hydrolase</keyword>
<evidence type="ECO:0000256" key="5">
    <source>
        <dbReference type="ARBA" id="ARBA00022670"/>
    </source>
</evidence>
<dbReference type="PANTHER" id="PTHR43390">
    <property type="entry name" value="SIGNAL PEPTIDASE I"/>
    <property type="match status" value="1"/>
</dbReference>
<proteinExistence type="inferred from homology"/>
<evidence type="ECO:0000313" key="10">
    <source>
        <dbReference type="Proteomes" id="UP001597502"/>
    </source>
</evidence>
<dbReference type="InterPro" id="IPR019533">
    <property type="entry name" value="Peptidase_S26"/>
</dbReference>
<dbReference type="SUPFAM" id="SSF51306">
    <property type="entry name" value="LexA/Signal peptidase"/>
    <property type="match status" value="1"/>
</dbReference>
<dbReference type="Pfam" id="PF10502">
    <property type="entry name" value="Peptidase_S26"/>
    <property type="match status" value="1"/>
</dbReference>
<feature type="domain" description="Peptidase S26" evidence="8">
    <location>
        <begin position="10"/>
        <end position="164"/>
    </location>
</feature>